<accession>A0ABS5F0W6</accession>
<dbReference type="InterPro" id="IPR021710">
    <property type="entry name" value="DUF3293"/>
</dbReference>
<keyword evidence="2" id="KW-1185">Reference proteome</keyword>
<sequence>MSLAAYRRTAYEAAGAVAHVGRRSAAVDALLAKLGARRGGFITAENPFSRLTPPGWNARAMRRFDEAIRRLPSAAGHGGWRRWREAHRLVAADPRRLLVLARRFRQRAIVVVARGAPARLTFSLAPAGSGRAACP</sequence>
<proteinExistence type="predicted"/>
<name>A0ABS5F0W6_9PROT</name>
<evidence type="ECO:0000313" key="2">
    <source>
        <dbReference type="Proteomes" id="UP001196870"/>
    </source>
</evidence>
<evidence type="ECO:0000313" key="1">
    <source>
        <dbReference type="EMBL" id="MBR0666200.1"/>
    </source>
</evidence>
<gene>
    <name evidence="1" type="ORF">GXW71_17700</name>
</gene>
<reference evidence="2" key="1">
    <citation type="journal article" date="2021" name="Syst. Appl. Microbiol.">
        <title>Roseomonas hellenica sp. nov., isolated from roots of wild-growing Alkanna tinctoria.</title>
        <authorList>
            <person name="Rat A."/>
            <person name="Naranjo H.D."/>
            <person name="Lebbe L."/>
            <person name="Cnockaert M."/>
            <person name="Krigas N."/>
            <person name="Grigoriadou K."/>
            <person name="Maloupa E."/>
            <person name="Willems A."/>
        </authorList>
    </citation>
    <scope>NUCLEOTIDE SEQUENCE [LARGE SCALE GENOMIC DNA]</scope>
    <source>
        <strain evidence="2">LMG 31523</strain>
    </source>
</reference>
<dbReference type="Proteomes" id="UP001196870">
    <property type="component" value="Unassembled WGS sequence"/>
</dbReference>
<organism evidence="1 2">
    <name type="scientific">Plastoroseomonas hellenica</name>
    <dbReference type="NCBI Taxonomy" id="2687306"/>
    <lineage>
        <taxon>Bacteria</taxon>
        <taxon>Pseudomonadati</taxon>
        <taxon>Pseudomonadota</taxon>
        <taxon>Alphaproteobacteria</taxon>
        <taxon>Acetobacterales</taxon>
        <taxon>Acetobacteraceae</taxon>
        <taxon>Plastoroseomonas</taxon>
    </lineage>
</organism>
<protein>
    <submittedName>
        <fullName evidence="1">DUF3293 domain-containing protein</fullName>
    </submittedName>
</protein>
<dbReference type="EMBL" id="JAAGBB010000021">
    <property type="protein sequence ID" value="MBR0666200.1"/>
    <property type="molecule type" value="Genomic_DNA"/>
</dbReference>
<comment type="caution">
    <text evidence="1">The sequence shown here is derived from an EMBL/GenBank/DDBJ whole genome shotgun (WGS) entry which is preliminary data.</text>
</comment>
<dbReference type="Pfam" id="PF11697">
    <property type="entry name" value="DUF3293"/>
    <property type="match status" value="1"/>
</dbReference>
<dbReference type="RefSeq" id="WP_211853876.1">
    <property type="nucleotide sequence ID" value="NZ_JAAGBB010000021.1"/>
</dbReference>